<accession>A0A9W4S0L3</accession>
<comment type="subcellular location">
    <subcellularLocation>
        <location evidence="1">Nucleus</location>
    </subcellularLocation>
</comment>
<evidence type="ECO:0000313" key="4">
    <source>
        <dbReference type="EMBL" id="CAI0651728.1"/>
    </source>
</evidence>
<comment type="caution">
    <text evidence="4">The sequence shown here is derived from an EMBL/GenBank/DDBJ whole genome shotgun (WGS) entry which is preliminary data.</text>
</comment>
<evidence type="ECO:0000256" key="1">
    <source>
        <dbReference type="ARBA" id="ARBA00004123"/>
    </source>
</evidence>
<evidence type="ECO:0000259" key="3">
    <source>
        <dbReference type="PROSITE" id="PS50048"/>
    </source>
</evidence>
<organism evidence="4 5">
    <name type="scientific">Colletotrichum noveboracense</name>
    <dbReference type="NCBI Taxonomy" id="2664923"/>
    <lineage>
        <taxon>Eukaryota</taxon>
        <taxon>Fungi</taxon>
        <taxon>Dikarya</taxon>
        <taxon>Ascomycota</taxon>
        <taxon>Pezizomycotina</taxon>
        <taxon>Sordariomycetes</taxon>
        <taxon>Hypocreomycetidae</taxon>
        <taxon>Glomerellales</taxon>
        <taxon>Glomerellaceae</taxon>
        <taxon>Colletotrichum</taxon>
        <taxon>Colletotrichum gloeosporioides species complex</taxon>
    </lineage>
</organism>
<dbReference type="InterPro" id="IPR036864">
    <property type="entry name" value="Zn2-C6_fun-type_DNA-bd_sf"/>
</dbReference>
<gene>
    <name evidence="4" type="ORF">CGXH109_LOCUS109712</name>
</gene>
<dbReference type="PROSITE" id="PS50048">
    <property type="entry name" value="ZN2_CY6_FUNGAL_2"/>
    <property type="match status" value="1"/>
</dbReference>
<feature type="domain" description="Zn(2)-C6 fungal-type" evidence="3">
    <location>
        <begin position="14"/>
        <end position="43"/>
    </location>
</feature>
<dbReference type="AlphaFoldDB" id="A0A9W4S0L3"/>
<dbReference type="CDD" id="cd00067">
    <property type="entry name" value="GAL4"/>
    <property type="match status" value="1"/>
</dbReference>
<evidence type="ECO:0000313" key="5">
    <source>
        <dbReference type="Proteomes" id="UP001152533"/>
    </source>
</evidence>
<dbReference type="PANTHER" id="PTHR31001">
    <property type="entry name" value="UNCHARACTERIZED TRANSCRIPTIONAL REGULATORY PROTEIN"/>
    <property type="match status" value="1"/>
</dbReference>
<dbReference type="CDD" id="cd12148">
    <property type="entry name" value="fungal_TF_MHR"/>
    <property type="match status" value="1"/>
</dbReference>
<dbReference type="PROSITE" id="PS00463">
    <property type="entry name" value="ZN2_CY6_FUNGAL_1"/>
    <property type="match status" value="1"/>
</dbReference>
<proteinExistence type="predicted"/>
<dbReference type="InterPro" id="IPR001138">
    <property type="entry name" value="Zn2Cys6_DnaBD"/>
</dbReference>
<dbReference type="EMBL" id="CAMGZC010001150">
    <property type="protein sequence ID" value="CAI0651728.1"/>
    <property type="molecule type" value="Genomic_DNA"/>
</dbReference>
<name>A0A9W4S0L3_9PEZI</name>
<dbReference type="GO" id="GO:0005634">
    <property type="term" value="C:nucleus"/>
    <property type="evidence" value="ECO:0007669"/>
    <property type="project" value="UniProtKB-SubCell"/>
</dbReference>
<sequence>MTSELRSSQRTVKSCTFCARRKVKCDKNLPCRNCRVRGQAESCAAELVRVKGRPPSADDAQPTYAELLDENRALREELTSLKADPRQRPARPGRCIRLHKIDDPENTLYNRLRSHSRELTVKRNEDVVLPSKQLSQCILNHGANWVPWVNCSLNPVELQEVHNKFFAELGEAGFHKNSDPAWLGLYFAYLTAGLVCETASWVVSLTPTQVSVLFLTLPEAKSMGLSKDQLEQYRANWFDASVFYLHAADFIRDPRLINVRTIVLLGGSYVHFGELNMYYILWSCAARICHSVGLDQNIDGGMSLESQYQSRLFWSLIANDWLNLPLGHSCIDESEFTVDQPLELDDVEVSLGVNLEGFTPALRPVQHLIALCKLASVLRHFQTRLLNVLDSPGISTIVTETNDQLTAVITQLPAHLRSSRRSTTFDVAGDSEEEWVRWQRYNIRLLCNYYRIVINRTIQEDTAGDRGQHTTAIKRCVDAAHEIHDIIIEMDSDPPRHFIW</sequence>
<dbReference type="Pfam" id="PF00172">
    <property type="entry name" value="Zn_clus"/>
    <property type="match status" value="1"/>
</dbReference>
<reference evidence="4" key="1">
    <citation type="submission" date="2022-08" db="EMBL/GenBank/DDBJ databases">
        <authorList>
            <person name="Giroux E."/>
            <person name="Giroux E."/>
        </authorList>
    </citation>
    <scope>NUCLEOTIDE SEQUENCE</scope>
    <source>
        <strain evidence="4">H1091258</strain>
    </source>
</reference>
<dbReference type="GO" id="GO:0008270">
    <property type="term" value="F:zinc ion binding"/>
    <property type="evidence" value="ECO:0007669"/>
    <property type="project" value="InterPro"/>
</dbReference>
<dbReference type="GO" id="GO:0000981">
    <property type="term" value="F:DNA-binding transcription factor activity, RNA polymerase II-specific"/>
    <property type="evidence" value="ECO:0007669"/>
    <property type="project" value="InterPro"/>
</dbReference>
<dbReference type="Proteomes" id="UP001152533">
    <property type="component" value="Unassembled WGS sequence"/>
</dbReference>
<keyword evidence="5" id="KW-1185">Reference proteome</keyword>
<dbReference type="SMART" id="SM00066">
    <property type="entry name" value="GAL4"/>
    <property type="match status" value="1"/>
</dbReference>
<protein>
    <recommendedName>
        <fullName evidence="3">Zn(2)-C6 fungal-type domain-containing protein</fullName>
    </recommendedName>
</protein>
<dbReference type="InterPro" id="IPR050613">
    <property type="entry name" value="Sec_Metabolite_Reg"/>
</dbReference>
<dbReference type="Gene3D" id="4.10.240.10">
    <property type="entry name" value="Zn(2)-C6 fungal-type DNA-binding domain"/>
    <property type="match status" value="1"/>
</dbReference>
<dbReference type="SUPFAM" id="SSF57701">
    <property type="entry name" value="Zn2/Cys6 DNA-binding domain"/>
    <property type="match status" value="1"/>
</dbReference>
<keyword evidence="2" id="KW-0539">Nucleus</keyword>
<evidence type="ECO:0000256" key="2">
    <source>
        <dbReference type="ARBA" id="ARBA00023242"/>
    </source>
</evidence>
<dbReference type="PANTHER" id="PTHR31001:SF76">
    <property type="entry name" value="ZN(2)-C6 FUNGAL-TYPE DOMAIN-CONTAINING PROTEIN"/>
    <property type="match status" value="1"/>
</dbReference>